<dbReference type="InterPro" id="IPR023753">
    <property type="entry name" value="FAD/NAD-binding_dom"/>
</dbReference>
<evidence type="ECO:0000313" key="7">
    <source>
        <dbReference type="EMBL" id="CZE46095.1"/>
    </source>
</evidence>
<dbReference type="AlphaFoldDB" id="A0A128EDI1"/>
<keyword evidence="3" id="KW-0285">Flavoprotein</keyword>
<evidence type="ECO:0000259" key="6">
    <source>
        <dbReference type="Pfam" id="PF07992"/>
    </source>
</evidence>
<comment type="similarity">
    <text evidence="2">Belongs to the NADH dehydrogenase family.</text>
</comment>
<name>A0A128EDI1_9BACT</name>
<dbReference type="PRINTS" id="PR00411">
    <property type="entry name" value="PNDRDTASEI"/>
</dbReference>
<evidence type="ECO:0000256" key="2">
    <source>
        <dbReference type="ARBA" id="ARBA00005272"/>
    </source>
</evidence>
<keyword evidence="4" id="KW-0274">FAD</keyword>
<organism evidence="7 8">
    <name type="scientific">Campylobacter geochelonis</name>
    <dbReference type="NCBI Taxonomy" id="1780362"/>
    <lineage>
        <taxon>Bacteria</taxon>
        <taxon>Pseudomonadati</taxon>
        <taxon>Campylobacterota</taxon>
        <taxon>Epsilonproteobacteria</taxon>
        <taxon>Campylobacterales</taxon>
        <taxon>Campylobacteraceae</taxon>
        <taxon>Campylobacter</taxon>
    </lineage>
</organism>
<evidence type="ECO:0000256" key="1">
    <source>
        <dbReference type="ARBA" id="ARBA00001974"/>
    </source>
</evidence>
<dbReference type="InterPro" id="IPR051169">
    <property type="entry name" value="NADH-Q_oxidoreductase"/>
</dbReference>
<dbReference type="Proteomes" id="UP000069632">
    <property type="component" value="Unassembled WGS sequence"/>
</dbReference>
<dbReference type="Gene3D" id="3.50.50.100">
    <property type="match status" value="1"/>
</dbReference>
<evidence type="ECO:0000256" key="3">
    <source>
        <dbReference type="ARBA" id="ARBA00022630"/>
    </source>
</evidence>
<evidence type="ECO:0000313" key="8">
    <source>
        <dbReference type="Proteomes" id="UP000069632"/>
    </source>
</evidence>
<dbReference type="OrthoDB" id="9781621at2"/>
<comment type="cofactor">
    <cofactor evidence="1">
        <name>FAD</name>
        <dbReference type="ChEBI" id="CHEBI:57692"/>
    </cofactor>
</comment>
<accession>A0A128EDI1</accession>
<proteinExistence type="inferred from homology"/>
<dbReference type="EC" id="1.6.99.-" evidence="7"/>
<evidence type="ECO:0000256" key="4">
    <source>
        <dbReference type="ARBA" id="ARBA00022827"/>
    </source>
</evidence>
<dbReference type="PANTHER" id="PTHR42913:SF3">
    <property type="entry name" value="64 KDA MITOCHONDRIAL NADH DEHYDROGENASE (EUROFUNG)"/>
    <property type="match status" value="1"/>
</dbReference>
<dbReference type="PANTHER" id="PTHR42913">
    <property type="entry name" value="APOPTOSIS-INDUCING FACTOR 1"/>
    <property type="match status" value="1"/>
</dbReference>
<keyword evidence="5 7" id="KW-0560">Oxidoreductase</keyword>
<dbReference type="GO" id="GO:0003955">
    <property type="term" value="F:NAD(P)H dehydrogenase (quinone) activity"/>
    <property type="evidence" value="ECO:0007669"/>
    <property type="project" value="TreeGrafter"/>
</dbReference>
<dbReference type="EMBL" id="FIZP01000001">
    <property type="protein sequence ID" value="CZE46095.1"/>
    <property type="molecule type" value="Genomic_DNA"/>
</dbReference>
<dbReference type="InterPro" id="IPR036188">
    <property type="entry name" value="FAD/NAD-bd_sf"/>
</dbReference>
<reference evidence="7 8" key="1">
    <citation type="submission" date="2016-02" db="EMBL/GenBank/DDBJ databases">
        <authorList>
            <consortium name="Pathogen Informatics"/>
        </authorList>
    </citation>
    <scope>NUCLEOTIDE SEQUENCE [LARGE SCALE GENOMIC DNA]</scope>
    <source>
        <strain evidence="7 8">RC20</strain>
    </source>
</reference>
<protein>
    <submittedName>
        <fullName evidence="7">NADH dehydrogenase</fullName>
        <ecNumber evidence="7">1.6.99.-</ecNumber>
        <ecNumber evidence="7">1.6.99.3</ecNumber>
    </submittedName>
</protein>
<gene>
    <name evidence="7" type="primary">ndh</name>
    <name evidence="7" type="ORF">ERS672216_00189</name>
</gene>
<dbReference type="PRINTS" id="PR00368">
    <property type="entry name" value="FADPNR"/>
</dbReference>
<dbReference type="GO" id="GO:0019646">
    <property type="term" value="P:aerobic electron transport chain"/>
    <property type="evidence" value="ECO:0007669"/>
    <property type="project" value="TreeGrafter"/>
</dbReference>
<dbReference type="EC" id="1.6.99.3" evidence="7"/>
<sequence>MIKILVLGGGYAGLSFIKNLPDEIFKKAQITLINANQFHYHTALLHKVAAGECDKEALFDIKKVIDKRVNFVVDEVAKIEENTVFTKDAKFEFDYLIIALGFEKETFGCDGMENSREITTYAKSLELKNEIYSKFDELADKKRENLDIVICGGGLSGVEFAGALAREGAKYAKDKFDFKKVKITLVEALPQILPMYDEKLHKKASEILQNLGVLVLENSKVVKRTKAGILLENERVLNADVVVWVAGIRGNSVVDNSKFKNHRARLLVDENLKFKDNIYAIGDVAKFKEFAPTAQIACQMGAYLGKNINLLIDGKNAPKFSYQNKGLICSIGKERAVGNIFGQNISGKFAVFMKWLTEKKWDVELEGVGAIFGR</sequence>
<feature type="domain" description="FAD/NAD(P)-binding" evidence="6">
    <location>
        <begin position="3"/>
        <end position="301"/>
    </location>
</feature>
<dbReference type="Pfam" id="PF07992">
    <property type="entry name" value="Pyr_redox_2"/>
    <property type="match status" value="1"/>
</dbReference>
<keyword evidence="8" id="KW-1185">Reference proteome</keyword>
<dbReference type="SUPFAM" id="SSF51905">
    <property type="entry name" value="FAD/NAD(P)-binding domain"/>
    <property type="match status" value="2"/>
</dbReference>
<evidence type="ECO:0000256" key="5">
    <source>
        <dbReference type="ARBA" id="ARBA00023002"/>
    </source>
</evidence>
<dbReference type="RefSeq" id="WP_075531322.1">
    <property type="nucleotide sequence ID" value="NZ_CP053844.1"/>
</dbReference>